<reference evidence="2 3" key="1">
    <citation type="journal article" date="2016" name="Nat. Commun.">
        <title>Thousands of microbial genomes shed light on interconnected biogeochemical processes in an aquifer system.</title>
        <authorList>
            <person name="Anantharaman K."/>
            <person name="Brown C.T."/>
            <person name="Hug L.A."/>
            <person name="Sharon I."/>
            <person name="Castelle C.J."/>
            <person name="Probst A.J."/>
            <person name="Thomas B.C."/>
            <person name="Singh A."/>
            <person name="Wilkins M.J."/>
            <person name="Karaoz U."/>
            <person name="Brodie E.L."/>
            <person name="Williams K.H."/>
            <person name="Hubbard S.S."/>
            <person name="Banfield J.F."/>
        </authorList>
    </citation>
    <scope>NUCLEOTIDE SEQUENCE [LARGE SCALE GENOMIC DNA]</scope>
</reference>
<sequence length="68" mass="7736">MAIRGPGEFMGTKQSGMPDLAMASLANIDLIKKARTEARLLLKEDPSLSRYPLLKERLNEFQKMTHFE</sequence>
<accession>A0A1F8F476</accession>
<dbReference type="InterPro" id="IPR045562">
    <property type="entry name" value="RecG_dom3_C"/>
</dbReference>
<dbReference type="Proteomes" id="UP000178023">
    <property type="component" value="Unassembled WGS sequence"/>
</dbReference>
<dbReference type="AlphaFoldDB" id="A0A1F8F476"/>
<evidence type="ECO:0000313" key="2">
    <source>
        <dbReference type="EMBL" id="OGN07932.1"/>
    </source>
</evidence>
<gene>
    <name evidence="2" type="ORF">A2750_02370</name>
</gene>
<protein>
    <recommendedName>
        <fullName evidence="1">ATP-dependent DNA helicase RecG domain-containing protein</fullName>
    </recommendedName>
</protein>
<dbReference type="EMBL" id="MGJL01000015">
    <property type="protein sequence ID" value="OGN07932.1"/>
    <property type="molecule type" value="Genomic_DNA"/>
</dbReference>
<evidence type="ECO:0000313" key="3">
    <source>
        <dbReference type="Proteomes" id="UP000178023"/>
    </source>
</evidence>
<organism evidence="2 3">
    <name type="scientific">Candidatus Yanofskybacteria bacterium RIFCSPHIGHO2_01_FULL_45_42</name>
    <dbReference type="NCBI Taxonomy" id="1802671"/>
    <lineage>
        <taxon>Bacteria</taxon>
        <taxon>Candidatus Yanofskyibacteriota</taxon>
    </lineage>
</organism>
<name>A0A1F8F476_9BACT</name>
<proteinExistence type="predicted"/>
<dbReference type="InterPro" id="IPR027417">
    <property type="entry name" value="P-loop_NTPase"/>
</dbReference>
<dbReference type="Gene3D" id="3.40.50.300">
    <property type="entry name" value="P-loop containing nucleotide triphosphate hydrolases"/>
    <property type="match status" value="1"/>
</dbReference>
<evidence type="ECO:0000259" key="1">
    <source>
        <dbReference type="Pfam" id="PF19833"/>
    </source>
</evidence>
<feature type="domain" description="ATP-dependent DNA helicase RecG" evidence="1">
    <location>
        <begin position="2"/>
        <end position="64"/>
    </location>
</feature>
<dbReference type="Pfam" id="PF19833">
    <property type="entry name" value="RecG_dom3_C"/>
    <property type="match status" value="1"/>
</dbReference>
<comment type="caution">
    <text evidence="2">The sequence shown here is derived from an EMBL/GenBank/DDBJ whole genome shotgun (WGS) entry which is preliminary data.</text>
</comment>